<evidence type="ECO:0000256" key="1">
    <source>
        <dbReference type="ARBA" id="ARBA00022737"/>
    </source>
</evidence>
<comment type="caution">
    <text evidence="4">The sequence shown here is derived from an EMBL/GenBank/DDBJ whole genome shotgun (WGS) entry which is preliminary data.</text>
</comment>
<dbReference type="EMBL" id="JACEFF010000853">
    <property type="protein sequence ID" value="KAH9629686.1"/>
    <property type="molecule type" value="Genomic_DNA"/>
</dbReference>
<feature type="domain" description="FF" evidence="3">
    <location>
        <begin position="59"/>
        <end position="113"/>
    </location>
</feature>
<evidence type="ECO:0000313" key="4">
    <source>
        <dbReference type="EMBL" id="KAH9629686.1"/>
    </source>
</evidence>
<dbReference type="GO" id="GO:0003712">
    <property type="term" value="F:transcription coregulator activity"/>
    <property type="evidence" value="ECO:0007669"/>
    <property type="project" value="TreeGrafter"/>
</dbReference>
<dbReference type="Gene3D" id="1.10.10.440">
    <property type="entry name" value="FF domain"/>
    <property type="match status" value="2"/>
</dbReference>
<keyword evidence="1" id="KW-0677">Repeat</keyword>
<dbReference type="InterPro" id="IPR002713">
    <property type="entry name" value="FF_domain"/>
</dbReference>
<reference evidence="4" key="1">
    <citation type="journal article" date="2021" name="G3 (Bethesda)">
        <title>Genome and transcriptome analysis of the beet armyworm Spodoptera exigua reveals targets for pest control. .</title>
        <authorList>
            <person name="Simon S."/>
            <person name="Breeschoten T."/>
            <person name="Jansen H.J."/>
            <person name="Dirks R.P."/>
            <person name="Schranz M.E."/>
            <person name="Ros V.I.D."/>
        </authorList>
    </citation>
    <scope>NUCLEOTIDE SEQUENCE</scope>
    <source>
        <strain evidence="4">TB_SE_WUR_2020</strain>
    </source>
</reference>
<dbReference type="SMART" id="SM00441">
    <property type="entry name" value="FF"/>
    <property type="match status" value="2"/>
</dbReference>
<dbReference type="SUPFAM" id="SSF81698">
    <property type="entry name" value="FF domain"/>
    <property type="match status" value="2"/>
</dbReference>
<protein>
    <recommendedName>
        <fullName evidence="3">FF domain-containing protein</fullName>
    </recommendedName>
</protein>
<dbReference type="InterPro" id="IPR045148">
    <property type="entry name" value="TCRG1-like"/>
</dbReference>
<evidence type="ECO:0000313" key="5">
    <source>
        <dbReference type="Proteomes" id="UP000814243"/>
    </source>
</evidence>
<dbReference type="GO" id="GO:0070063">
    <property type="term" value="F:RNA polymerase binding"/>
    <property type="evidence" value="ECO:0007669"/>
    <property type="project" value="InterPro"/>
</dbReference>
<feature type="region of interest" description="Disordered" evidence="2">
    <location>
        <begin position="117"/>
        <end position="178"/>
    </location>
</feature>
<evidence type="ECO:0000256" key="2">
    <source>
        <dbReference type="SAM" id="MobiDB-lite"/>
    </source>
</evidence>
<dbReference type="AlphaFoldDB" id="A0A922S977"/>
<dbReference type="GO" id="GO:0005634">
    <property type="term" value="C:nucleus"/>
    <property type="evidence" value="ECO:0007669"/>
    <property type="project" value="TreeGrafter"/>
</dbReference>
<proteinExistence type="predicted"/>
<dbReference type="PANTHER" id="PTHR15377">
    <property type="entry name" value="TRANSCRIPTION ELONGATION REGULATOR 1"/>
    <property type="match status" value="1"/>
</dbReference>
<dbReference type="Proteomes" id="UP000814243">
    <property type="component" value="Unassembled WGS sequence"/>
</dbReference>
<feature type="compositionally biased region" description="Basic and acidic residues" evidence="2">
    <location>
        <begin position="117"/>
        <end position="168"/>
    </location>
</feature>
<organism evidence="4 5">
    <name type="scientific">Spodoptera exigua</name>
    <name type="common">Beet armyworm</name>
    <name type="synonym">Noctua fulgens</name>
    <dbReference type="NCBI Taxonomy" id="7107"/>
    <lineage>
        <taxon>Eukaryota</taxon>
        <taxon>Metazoa</taxon>
        <taxon>Ecdysozoa</taxon>
        <taxon>Arthropoda</taxon>
        <taxon>Hexapoda</taxon>
        <taxon>Insecta</taxon>
        <taxon>Pterygota</taxon>
        <taxon>Neoptera</taxon>
        <taxon>Endopterygota</taxon>
        <taxon>Lepidoptera</taxon>
        <taxon>Glossata</taxon>
        <taxon>Ditrysia</taxon>
        <taxon>Noctuoidea</taxon>
        <taxon>Noctuidae</taxon>
        <taxon>Amphipyrinae</taxon>
        <taxon>Spodoptera</taxon>
    </lineage>
</organism>
<dbReference type="Pfam" id="PF01846">
    <property type="entry name" value="FF"/>
    <property type="match status" value="2"/>
</dbReference>
<dbReference type="InterPro" id="IPR036517">
    <property type="entry name" value="FF_domain_sf"/>
</dbReference>
<gene>
    <name evidence="4" type="ORF">HF086_001499</name>
</gene>
<name>A0A922S977_SPOEX</name>
<dbReference type="PROSITE" id="PS51676">
    <property type="entry name" value="FF"/>
    <property type="match status" value="1"/>
</dbReference>
<dbReference type="PANTHER" id="PTHR15377:SF3">
    <property type="entry name" value="WW DOMAIN-CONTAINING PROTEIN"/>
    <property type="match status" value="1"/>
</dbReference>
<feature type="compositionally biased region" description="Polar residues" evidence="2">
    <location>
        <begin position="169"/>
        <end position="178"/>
    </location>
</feature>
<accession>A0A922S977</accession>
<evidence type="ECO:0000259" key="3">
    <source>
        <dbReference type="PROSITE" id="PS51676"/>
    </source>
</evidence>
<sequence>MFVLIKFCGDRSSFSEFTSKHGRDERYKGIDKARDRETYFNEYLAELRKKEKEEKDKAREQVKIEFIALLKEKGVDRHSRWIDAKKKIDSDPRYKAVEGSNLREDYFKEYCKLVKEERKKEKDGKDKKRERTGGKKEKREKEREKDKEEKKEVKKDKKKDKAENDSGKHFSSNKLELF</sequence>